<evidence type="ECO:0000313" key="3">
    <source>
        <dbReference type="Proteomes" id="UP001162131"/>
    </source>
</evidence>
<keyword evidence="3" id="KW-1185">Reference proteome</keyword>
<name>A0AAU9JEI5_9CILI</name>
<sequence length="220" mass="24579">MNKHKRVPSAIPHVKKEFLEDEPGRFLISQGIGKEQSSSSMNSSSSYEAVQHNFVVPFDEFKQKTLEFLKNQSSKPPVNIKITPANASLNSSSSENSSIINPQPACLFPLGEKSCEDSSDSQKRFRAKSCSNPRVELSAAMKNIQESQTIHQKKLEFIRKDVKQQLLQIVMQLDQSDIDTDRMPDPRISVGSTETLSGPGSSVNQLDEMSWVKLDNSVEH</sequence>
<proteinExistence type="predicted"/>
<dbReference type="AlphaFoldDB" id="A0AAU9JEI5"/>
<dbReference type="Proteomes" id="UP001162131">
    <property type="component" value="Unassembled WGS sequence"/>
</dbReference>
<reference evidence="2" key="1">
    <citation type="submission" date="2021-09" db="EMBL/GenBank/DDBJ databases">
        <authorList>
            <consortium name="AG Swart"/>
            <person name="Singh M."/>
            <person name="Singh A."/>
            <person name="Seah K."/>
            <person name="Emmerich C."/>
        </authorList>
    </citation>
    <scope>NUCLEOTIDE SEQUENCE</scope>
    <source>
        <strain evidence="2">ATCC30299</strain>
    </source>
</reference>
<protein>
    <submittedName>
        <fullName evidence="2">Uncharacterized protein</fullName>
    </submittedName>
</protein>
<organism evidence="2 3">
    <name type="scientific">Blepharisma stoltei</name>
    <dbReference type="NCBI Taxonomy" id="1481888"/>
    <lineage>
        <taxon>Eukaryota</taxon>
        <taxon>Sar</taxon>
        <taxon>Alveolata</taxon>
        <taxon>Ciliophora</taxon>
        <taxon>Postciliodesmatophora</taxon>
        <taxon>Heterotrichea</taxon>
        <taxon>Heterotrichida</taxon>
        <taxon>Blepharismidae</taxon>
        <taxon>Blepharisma</taxon>
    </lineage>
</organism>
<gene>
    <name evidence="2" type="ORF">BSTOLATCC_MIC35087</name>
</gene>
<evidence type="ECO:0000256" key="1">
    <source>
        <dbReference type="SAM" id="MobiDB-lite"/>
    </source>
</evidence>
<evidence type="ECO:0000313" key="2">
    <source>
        <dbReference type="EMBL" id="CAG9324066.1"/>
    </source>
</evidence>
<feature type="compositionally biased region" description="Polar residues" evidence="1">
    <location>
        <begin position="190"/>
        <end position="207"/>
    </location>
</feature>
<dbReference type="EMBL" id="CAJZBQ010000035">
    <property type="protein sequence ID" value="CAG9324066.1"/>
    <property type="molecule type" value="Genomic_DNA"/>
</dbReference>
<comment type="caution">
    <text evidence="2">The sequence shown here is derived from an EMBL/GenBank/DDBJ whole genome shotgun (WGS) entry which is preliminary data.</text>
</comment>
<accession>A0AAU9JEI5</accession>
<feature type="region of interest" description="Disordered" evidence="1">
    <location>
        <begin position="177"/>
        <end position="208"/>
    </location>
</feature>